<evidence type="ECO:0000256" key="1">
    <source>
        <dbReference type="ARBA" id="ARBA00004123"/>
    </source>
</evidence>
<feature type="compositionally biased region" description="Acidic residues" evidence="9">
    <location>
        <begin position="245"/>
        <end position="260"/>
    </location>
</feature>
<keyword evidence="3" id="KW-0507">mRNA processing</keyword>
<dbReference type="Gene3D" id="3.80.10.10">
    <property type="entry name" value="Ribonuclease Inhibitor"/>
    <property type="match status" value="1"/>
</dbReference>
<organism evidence="11 12">
    <name type="scientific">Parthenolecanium corni</name>
    <dbReference type="NCBI Taxonomy" id="536013"/>
    <lineage>
        <taxon>Eukaryota</taxon>
        <taxon>Metazoa</taxon>
        <taxon>Ecdysozoa</taxon>
        <taxon>Arthropoda</taxon>
        <taxon>Hexapoda</taxon>
        <taxon>Insecta</taxon>
        <taxon>Pterygota</taxon>
        <taxon>Neoptera</taxon>
        <taxon>Paraneoptera</taxon>
        <taxon>Hemiptera</taxon>
        <taxon>Sternorrhyncha</taxon>
        <taxon>Coccoidea</taxon>
        <taxon>Coccidae</taxon>
        <taxon>Parthenolecanium</taxon>
    </lineage>
</organism>
<dbReference type="PANTHER" id="PTHR10552:SF6">
    <property type="entry name" value="U2 SMALL NUCLEAR RIBONUCLEOPROTEIN A"/>
    <property type="match status" value="1"/>
</dbReference>
<dbReference type="InterPro" id="IPR044640">
    <property type="entry name" value="RU2A"/>
</dbReference>
<evidence type="ECO:0000256" key="5">
    <source>
        <dbReference type="ARBA" id="ARBA00023187"/>
    </source>
</evidence>
<keyword evidence="3" id="KW-0747">Spliceosome</keyword>
<evidence type="ECO:0000313" key="11">
    <source>
        <dbReference type="EMBL" id="KAK7603185.1"/>
    </source>
</evidence>
<feature type="domain" description="U2A'/phosphoprotein 32 family A C-terminal" evidence="10">
    <location>
        <begin position="128"/>
        <end position="146"/>
    </location>
</feature>
<feature type="region of interest" description="Disordered" evidence="9">
    <location>
        <begin position="224"/>
        <end position="260"/>
    </location>
</feature>
<dbReference type="FunFam" id="3.80.10.10:FF:000026">
    <property type="entry name" value="U2 small nuclear ribonucleoprotein A"/>
    <property type="match status" value="1"/>
</dbReference>
<dbReference type="GO" id="GO:0030620">
    <property type="term" value="F:U2 snRNA binding"/>
    <property type="evidence" value="ECO:0007669"/>
    <property type="project" value="InterPro"/>
</dbReference>
<evidence type="ECO:0000256" key="3">
    <source>
        <dbReference type="ARBA" id="ARBA00022728"/>
    </source>
</evidence>
<proteinExistence type="inferred from homology"/>
<evidence type="ECO:0000256" key="4">
    <source>
        <dbReference type="ARBA" id="ARBA00022737"/>
    </source>
</evidence>
<evidence type="ECO:0000259" key="10">
    <source>
        <dbReference type="SMART" id="SM00446"/>
    </source>
</evidence>
<dbReference type="SUPFAM" id="SSF52058">
    <property type="entry name" value="L domain-like"/>
    <property type="match status" value="1"/>
</dbReference>
<dbReference type="PROSITE" id="PS51450">
    <property type="entry name" value="LRR"/>
    <property type="match status" value="1"/>
</dbReference>
<dbReference type="Pfam" id="PF14580">
    <property type="entry name" value="LRR_9"/>
    <property type="match status" value="1"/>
</dbReference>
<gene>
    <name evidence="11" type="ORF">V9T40_003184</name>
</gene>
<comment type="subcellular location">
    <subcellularLocation>
        <location evidence="1">Nucleus</location>
    </subcellularLocation>
</comment>
<dbReference type="Proteomes" id="UP001367676">
    <property type="component" value="Unassembled WGS sequence"/>
</dbReference>
<comment type="similarity">
    <text evidence="7">Belongs to the U2 small nuclear ribonucleoprotein A family.</text>
</comment>
<dbReference type="GO" id="GO:0005681">
    <property type="term" value="C:spliceosomal complex"/>
    <property type="evidence" value="ECO:0007669"/>
    <property type="project" value="UniProtKB-KW"/>
</dbReference>
<keyword evidence="4" id="KW-0677">Repeat</keyword>
<accession>A0AAN9YA70</accession>
<evidence type="ECO:0000256" key="9">
    <source>
        <dbReference type="SAM" id="MobiDB-lite"/>
    </source>
</evidence>
<dbReference type="InterPro" id="IPR003603">
    <property type="entry name" value="U2A'_phosphoprotein32A_C"/>
</dbReference>
<sequence length="260" mass="29839">MVRLTPDLIQQSMQYLNPCKDRELCLRGYRIPMIEHLGATLDQFDSLDLSDNDIRKLDGFPLLKRLNTLLLNHNPIVRIGDKLHEFIPNLETLILTGCMMEELGDLKPLSSLPKLKMLSLLHTPVSHKQHYRKYVIFKIPSLTVLDFRKIKLKEREEAKAMFKSNEGKELRKAIAKKSKFVPGEGLTEFKKPSAQKMEEIKKIREAIARASSLEEVERLNQLLQAGQIPGNMGDRNSNSGQNGMDVDEEEEEEEDDDDEN</sequence>
<dbReference type="InterPro" id="IPR001611">
    <property type="entry name" value="Leu-rich_rpt"/>
</dbReference>
<dbReference type="GO" id="GO:0005686">
    <property type="term" value="C:U2 snRNP"/>
    <property type="evidence" value="ECO:0007669"/>
    <property type="project" value="TreeGrafter"/>
</dbReference>
<reference evidence="11 12" key="1">
    <citation type="submission" date="2024-03" db="EMBL/GenBank/DDBJ databases">
        <title>Adaptation during the transition from Ophiocordyceps entomopathogen to insect associate is accompanied by gene loss and intensified selection.</title>
        <authorList>
            <person name="Ward C.M."/>
            <person name="Onetto C.A."/>
            <person name="Borneman A.R."/>
        </authorList>
    </citation>
    <scope>NUCLEOTIDE SEQUENCE [LARGE SCALE GENOMIC DNA]</scope>
    <source>
        <strain evidence="11">AWRI1</strain>
        <tissue evidence="11">Single Adult Female</tissue>
    </source>
</reference>
<dbReference type="AlphaFoldDB" id="A0AAN9YA70"/>
<keyword evidence="2" id="KW-0433">Leucine-rich repeat</keyword>
<evidence type="ECO:0000256" key="8">
    <source>
        <dbReference type="ARBA" id="ARBA00069881"/>
    </source>
</evidence>
<dbReference type="GO" id="GO:0000398">
    <property type="term" value="P:mRNA splicing, via spliceosome"/>
    <property type="evidence" value="ECO:0007669"/>
    <property type="project" value="InterPro"/>
</dbReference>
<keyword evidence="5" id="KW-0508">mRNA splicing</keyword>
<name>A0AAN9YA70_9HEMI</name>
<evidence type="ECO:0000256" key="6">
    <source>
        <dbReference type="ARBA" id="ARBA00023242"/>
    </source>
</evidence>
<evidence type="ECO:0000256" key="7">
    <source>
        <dbReference type="ARBA" id="ARBA00024196"/>
    </source>
</evidence>
<protein>
    <recommendedName>
        <fullName evidence="8">Probable U2 small nuclear ribonucleoprotein A'</fullName>
    </recommendedName>
</protein>
<evidence type="ECO:0000313" key="12">
    <source>
        <dbReference type="Proteomes" id="UP001367676"/>
    </source>
</evidence>
<dbReference type="EMBL" id="JBBCAQ010000006">
    <property type="protein sequence ID" value="KAK7603185.1"/>
    <property type="molecule type" value="Genomic_DNA"/>
</dbReference>
<keyword evidence="12" id="KW-1185">Reference proteome</keyword>
<dbReference type="InterPro" id="IPR032675">
    <property type="entry name" value="LRR_dom_sf"/>
</dbReference>
<comment type="caution">
    <text evidence="11">The sequence shown here is derived from an EMBL/GenBank/DDBJ whole genome shotgun (WGS) entry which is preliminary data.</text>
</comment>
<keyword evidence="6" id="KW-0539">Nucleus</keyword>
<dbReference type="SMART" id="SM00446">
    <property type="entry name" value="LRRcap"/>
    <property type="match status" value="1"/>
</dbReference>
<evidence type="ECO:0000256" key="2">
    <source>
        <dbReference type="ARBA" id="ARBA00022614"/>
    </source>
</evidence>
<dbReference type="PANTHER" id="PTHR10552">
    <property type="entry name" value="U2 SMALL NUCLEAR RIBONUCLEOPROTEIN A"/>
    <property type="match status" value="1"/>
</dbReference>